<accession>A0A1H9CL20</accession>
<reference evidence="1 2" key="1">
    <citation type="submission" date="2016-10" db="EMBL/GenBank/DDBJ databases">
        <authorList>
            <person name="de Groot N.N."/>
        </authorList>
    </citation>
    <scope>NUCLEOTIDE SEQUENCE [LARGE SCALE GENOMIC DNA]</scope>
    <source>
        <strain evidence="1 2">CGMCC 4.3519</strain>
    </source>
</reference>
<dbReference type="AlphaFoldDB" id="A0A1H9CL20"/>
<dbReference type="RefSeq" id="WP_093657803.1">
    <property type="nucleotide sequence ID" value="NZ_FOET01000003.1"/>
</dbReference>
<name>A0A1H9CL20_9ACTN</name>
<dbReference type="STRING" id="403935.SAMN05216481_103273"/>
<keyword evidence="2" id="KW-1185">Reference proteome</keyword>
<dbReference type="Proteomes" id="UP000199055">
    <property type="component" value="Unassembled WGS sequence"/>
</dbReference>
<organism evidence="1 2">
    <name type="scientific">Streptomyces radiopugnans</name>
    <dbReference type="NCBI Taxonomy" id="403935"/>
    <lineage>
        <taxon>Bacteria</taxon>
        <taxon>Bacillati</taxon>
        <taxon>Actinomycetota</taxon>
        <taxon>Actinomycetes</taxon>
        <taxon>Kitasatosporales</taxon>
        <taxon>Streptomycetaceae</taxon>
        <taxon>Streptomyces</taxon>
    </lineage>
</organism>
<proteinExistence type="predicted"/>
<protein>
    <submittedName>
        <fullName evidence="1">Uncharacterized protein</fullName>
    </submittedName>
</protein>
<evidence type="ECO:0000313" key="1">
    <source>
        <dbReference type="EMBL" id="SEQ01318.1"/>
    </source>
</evidence>
<gene>
    <name evidence="1" type="ORF">SAMN05216481_103273</name>
</gene>
<sequence>MATDKPAKGDALYDEIRKTVGEFQDRDAAYYLLRPIGGGREWTAMPEVLRPATQAELLSARVKAANRASRTP</sequence>
<dbReference type="EMBL" id="FOET01000003">
    <property type="protein sequence ID" value="SEQ01318.1"/>
    <property type="molecule type" value="Genomic_DNA"/>
</dbReference>
<evidence type="ECO:0000313" key="2">
    <source>
        <dbReference type="Proteomes" id="UP000199055"/>
    </source>
</evidence>